<dbReference type="UniPathway" id="UPA00340">
    <property type="reaction ID" value="UER00458"/>
</dbReference>
<feature type="site" description="Transition state stabilizer" evidence="9">
    <location>
        <position position="242"/>
    </location>
</feature>
<organism evidence="11 12">
    <name type="scientific">Massilia horti</name>
    <dbReference type="NCBI Taxonomy" id="2562153"/>
    <lineage>
        <taxon>Bacteria</taxon>
        <taxon>Pseudomonadati</taxon>
        <taxon>Pseudomonadota</taxon>
        <taxon>Betaproteobacteria</taxon>
        <taxon>Burkholderiales</taxon>
        <taxon>Oxalobacteraceae</taxon>
        <taxon>Telluria group</taxon>
        <taxon>Massilia</taxon>
    </lineage>
</organism>
<dbReference type="InterPro" id="IPR043129">
    <property type="entry name" value="ATPase_NBD"/>
</dbReference>
<dbReference type="RefSeq" id="WP_135192263.1">
    <property type="nucleotide sequence ID" value="NZ_SPUM01000153.1"/>
</dbReference>
<evidence type="ECO:0000256" key="8">
    <source>
        <dbReference type="ARBA" id="ARBA00022842"/>
    </source>
</evidence>
<dbReference type="AlphaFoldDB" id="A0A4Y9SR80"/>
<dbReference type="EC" id="2.7.2.1" evidence="9"/>
<feature type="binding site" evidence="9">
    <location>
        <begin position="329"/>
        <end position="333"/>
    </location>
    <ligand>
        <name>ATP</name>
        <dbReference type="ChEBI" id="CHEBI:30616"/>
    </ligand>
</feature>
<dbReference type="PANTHER" id="PTHR21060">
    <property type="entry name" value="ACETATE KINASE"/>
    <property type="match status" value="1"/>
</dbReference>
<keyword evidence="8 9" id="KW-0460">Magnesium</keyword>
<comment type="subunit">
    <text evidence="9">Homodimer.</text>
</comment>
<reference evidence="11 12" key="1">
    <citation type="submission" date="2019-03" db="EMBL/GenBank/DDBJ databases">
        <title>Draft genome of Massilia hortus sp. nov., a novel bacterial species of the Oxalobacteraceae family.</title>
        <authorList>
            <person name="Peta V."/>
            <person name="Raths R."/>
            <person name="Bucking H."/>
        </authorList>
    </citation>
    <scope>NUCLEOTIDE SEQUENCE [LARGE SCALE GENOMIC DNA]</scope>
    <source>
        <strain evidence="11 12">ONC3</strain>
    </source>
</reference>
<dbReference type="SUPFAM" id="SSF53067">
    <property type="entry name" value="Actin-like ATPase domain"/>
    <property type="match status" value="2"/>
</dbReference>
<evidence type="ECO:0000256" key="2">
    <source>
        <dbReference type="ARBA" id="ARBA00022490"/>
    </source>
</evidence>
<feature type="binding site" evidence="9">
    <location>
        <begin position="209"/>
        <end position="213"/>
    </location>
    <ligand>
        <name>ATP</name>
        <dbReference type="ChEBI" id="CHEBI:30616"/>
    </ligand>
</feature>
<keyword evidence="4 9" id="KW-0479">Metal-binding</keyword>
<keyword evidence="7 9" id="KW-0067">ATP-binding</keyword>
<dbReference type="InterPro" id="IPR023865">
    <property type="entry name" value="Aliphatic_acid_kinase_CS"/>
</dbReference>
<dbReference type="NCBIfam" id="TIGR00016">
    <property type="entry name" value="ackA"/>
    <property type="match status" value="1"/>
</dbReference>
<evidence type="ECO:0000256" key="9">
    <source>
        <dbReference type="HAMAP-Rule" id="MF_00020"/>
    </source>
</evidence>
<dbReference type="HAMAP" id="MF_00020">
    <property type="entry name" value="Acetate_kinase"/>
    <property type="match status" value="1"/>
</dbReference>
<accession>A0A4Y9SR80</accession>
<feature type="binding site" evidence="9">
    <location>
        <position position="94"/>
    </location>
    <ligand>
        <name>substrate</name>
    </ligand>
</feature>
<evidence type="ECO:0000313" key="12">
    <source>
        <dbReference type="Proteomes" id="UP000297258"/>
    </source>
</evidence>
<keyword evidence="6 9" id="KW-0418">Kinase</keyword>
<evidence type="ECO:0000256" key="4">
    <source>
        <dbReference type="ARBA" id="ARBA00022723"/>
    </source>
</evidence>
<comment type="caution">
    <text evidence="11">The sequence shown here is derived from an EMBL/GenBank/DDBJ whole genome shotgun (WGS) entry which is preliminary data.</text>
</comment>
<comment type="pathway">
    <text evidence="9">Metabolic intermediate biosynthesis; acetyl-CoA biosynthesis; acetyl-CoA from acetate: step 1/2.</text>
</comment>
<dbReference type="PANTHER" id="PTHR21060:SF21">
    <property type="entry name" value="ACETATE KINASE"/>
    <property type="match status" value="1"/>
</dbReference>
<keyword evidence="3 9" id="KW-0808">Transferase</keyword>
<comment type="catalytic activity">
    <reaction evidence="9">
        <text>acetate + ATP = acetyl phosphate + ADP</text>
        <dbReference type="Rhea" id="RHEA:11352"/>
        <dbReference type="ChEBI" id="CHEBI:22191"/>
        <dbReference type="ChEBI" id="CHEBI:30089"/>
        <dbReference type="ChEBI" id="CHEBI:30616"/>
        <dbReference type="ChEBI" id="CHEBI:456216"/>
        <dbReference type="EC" id="2.7.2.1"/>
    </reaction>
</comment>
<dbReference type="InterPro" id="IPR004372">
    <property type="entry name" value="Ac/propionate_kinase"/>
</dbReference>
<name>A0A4Y9SR80_9BURK</name>
<dbReference type="Gene3D" id="3.30.420.40">
    <property type="match status" value="2"/>
</dbReference>
<evidence type="ECO:0000256" key="7">
    <source>
        <dbReference type="ARBA" id="ARBA00022840"/>
    </source>
</evidence>
<dbReference type="PRINTS" id="PR00471">
    <property type="entry name" value="ACETATEKNASE"/>
</dbReference>
<comment type="cofactor">
    <cofactor evidence="9">
        <name>Mg(2+)</name>
        <dbReference type="ChEBI" id="CHEBI:18420"/>
    </cofactor>
    <cofactor evidence="9">
        <name>Mn(2+)</name>
        <dbReference type="ChEBI" id="CHEBI:29035"/>
    </cofactor>
    <text evidence="9">Mg(2+). Can also accept Mn(2+).</text>
</comment>
<evidence type="ECO:0000256" key="3">
    <source>
        <dbReference type="ARBA" id="ARBA00022679"/>
    </source>
</evidence>
<evidence type="ECO:0000256" key="6">
    <source>
        <dbReference type="ARBA" id="ARBA00022777"/>
    </source>
</evidence>
<keyword evidence="12" id="KW-1185">Reference proteome</keyword>
<evidence type="ECO:0000256" key="1">
    <source>
        <dbReference type="ARBA" id="ARBA00008748"/>
    </source>
</evidence>
<dbReference type="GO" id="GO:0006085">
    <property type="term" value="P:acetyl-CoA biosynthetic process"/>
    <property type="evidence" value="ECO:0007669"/>
    <property type="project" value="UniProtKB-UniRule"/>
</dbReference>
<feature type="active site" description="Proton donor/acceptor" evidence="9">
    <location>
        <position position="151"/>
    </location>
</feature>
<proteinExistence type="inferred from homology"/>
<gene>
    <name evidence="9" type="primary">ackA</name>
    <name evidence="11" type="ORF">E4O92_24515</name>
</gene>
<keyword evidence="2 9" id="KW-0963">Cytoplasm</keyword>
<feature type="binding site" evidence="9">
    <location>
        <position position="16"/>
    </location>
    <ligand>
        <name>ATP</name>
        <dbReference type="ChEBI" id="CHEBI:30616"/>
    </ligand>
</feature>
<dbReference type="Pfam" id="PF00871">
    <property type="entry name" value="Acetate_kinase"/>
    <property type="match status" value="1"/>
</dbReference>
<keyword evidence="5 9" id="KW-0547">Nucleotide-binding</keyword>
<dbReference type="GO" id="GO:0005829">
    <property type="term" value="C:cytosol"/>
    <property type="evidence" value="ECO:0007669"/>
    <property type="project" value="TreeGrafter"/>
</dbReference>
<comment type="function">
    <text evidence="9">Catalyzes the formation of acetyl phosphate from acetate and ATP. Can also catalyze the reverse reaction.</text>
</comment>
<dbReference type="Proteomes" id="UP000297258">
    <property type="component" value="Unassembled WGS sequence"/>
</dbReference>
<dbReference type="PROSITE" id="PS01075">
    <property type="entry name" value="ACETATE_KINASE_1"/>
    <property type="match status" value="1"/>
</dbReference>
<dbReference type="GO" id="GO:0008776">
    <property type="term" value="F:acetate kinase activity"/>
    <property type="evidence" value="ECO:0007669"/>
    <property type="project" value="UniProtKB-UniRule"/>
</dbReference>
<dbReference type="GO" id="GO:0000287">
    <property type="term" value="F:magnesium ion binding"/>
    <property type="evidence" value="ECO:0007669"/>
    <property type="project" value="UniProtKB-UniRule"/>
</dbReference>
<dbReference type="GO" id="GO:0006083">
    <property type="term" value="P:acetate metabolic process"/>
    <property type="evidence" value="ECO:0007669"/>
    <property type="project" value="TreeGrafter"/>
</dbReference>
<feature type="site" description="Transition state stabilizer" evidence="9">
    <location>
        <position position="182"/>
    </location>
</feature>
<dbReference type="InterPro" id="IPR000890">
    <property type="entry name" value="Aliphatic_acid_kin_short-chain"/>
</dbReference>
<evidence type="ECO:0000256" key="5">
    <source>
        <dbReference type="ARBA" id="ARBA00022741"/>
    </source>
</evidence>
<comment type="similarity">
    <text evidence="1 9 10">Belongs to the acetokinase family.</text>
</comment>
<dbReference type="OrthoDB" id="9802453at2"/>
<evidence type="ECO:0000313" key="11">
    <source>
        <dbReference type="EMBL" id="TFW27153.1"/>
    </source>
</evidence>
<evidence type="ECO:0000256" key="10">
    <source>
        <dbReference type="RuleBase" id="RU003835"/>
    </source>
</evidence>
<dbReference type="PROSITE" id="PS01076">
    <property type="entry name" value="ACETATE_KINASE_2"/>
    <property type="match status" value="1"/>
</dbReference>
<dbReference type="PIRSF" id="PIRSF000722">
    <property type="entry name" value="Acetate_prop_kin"/>
    <property type="match status" value="1"/>
</dbReference>
<dbReference type="EMBL" id="SPUM01000153">
    <property type="protein sequence ID" value="TFW27153.1"/>
    <property type="molecule type" value="Genomic_DNA"/>
</dbReference>
<feature type="binding site" evidence="9">
    <location>
        <position position="380"/>
    </location>
    <ligand>
        <name>Mg(2+)</name>
        <dbReference type="ChEBI" id="CHEBI:18420"/>
    </ligand>
</feature>
<protein>
    <recommendedName>
        <fullName evidence="9">Acetate kinase</fullName>
        <ecNumber evidence="9">2.7.2.1</ecNumber>
    </recommendedName>
    <alternativeName>
        <fullName evidence="9">Acetokinase</fullName>
    </alternativeName>
</protein>
<sequence length="397" mass="42660">MADLILVLNAGSSSIKFRGYAIAGREPQLVVRGQIEGLYTDGARFTVKDAMGERSDEHRWPSGSQLDHEGAIRYLGDWLRGHREAHRVAAVGHRVVHGGLKFVEPTLVTPEVIEELAELSPLAPLHQPHNLAPMRVMAALRPDLPQVACFDTAFHRTQPAVAQAFALPHAITTRGVQRYGFHGLSYEYIAGVLPSVAPQAARGRTVVAHLGNGASMCAMQDGRSVASTMGFTALDGLPMGTRCGNLDPGVILYLIDELEMDTATIGDMLYKHSGLLGVSGVSSDMRVLLASEEPHARFAIELFTYWIGRELGTLAAALGGLDALVFTAGIGEHAAPIRERVCRHAAWLGLEFDPAANEAGGPRISVQRSRVSAWVVPTDEELLIARQTMAVTGMGLA</sequence>
<feature type="binding site" evidence="9">
    <location>
        <position position="9"/>
    </location>
    <ligand>
        <name>Mg(2+)</name>
        <dbReference type="ChEBI" id="CHEBI:18420"/>
    </ligand>
</feature>
<comment type="subcellular location">
    <subcellularLocation>
        <location evidence="9">Cytoplasm</location>
    </subcellularLocation>
</comment>
<feature type="binding site" evidence="9">
    <location>
        <begin position="284"/>
        <end position="286"/>
    </location>
    <ligand>
        <name>ATP</name>
        <dbReference type="ChEBI" id="CHEBI:30616"/>
    </ligand>
</feature>
<dbReference type="GO" id="GO:0005524">
    <property type="term" value="F:ATP binding"/>
    <property type="evidence" value="ECO:0007669"/>
    <property type="project" value="UniProtKB-KW"/>
</dbReference>